<feature type="transmembrane region" description="Helical" evidence="1">
    <location>
        <begin position="221"/>
        <end position="239"/>
    </location>
</feature>
<dbReference type="EMBL" id="JAGFOT010000002">
    <property type="protein sequence ID" value="MBO3657090.1"/>
    <property type="molecule type" value="Genomic_DNA"/>
</dbReference>
<dbReference type="RefSeq" id="WP_206261586.1">
    <property type="nucleotide sequence ID" value="NZ_JAGFOT010000002.1"/>
</dbReference>
<accession>A0AAW4JBF9</accession>
<keyword evidence="1" id="KW-1133">Transmembrane helix</keyword>
<keyword evidence="1" id="KW-0812">Transmembrane</keyword>
<dbReference type="GO" id="GO:0016747">
    <property type="term" value="F:acyltransferase activity, transferring groups other than amino-acyl groups"/>
    <property type="evidence" value="ECO:0007669"/>
    <property type="project" value="InterPro"/>
</dbReference>
<feature type="transmembrane region" description="Helical" evidence="1">
    <location>
        <begin position="30"/>
        <end position="51"/>
    </location>
</feature>
<organism evidence="4 5">
    <name type="scientific">Acinetobacter haemolyticus</name>
    <dbReference type="NCBI Taxonomy" id="29430"/>
    <lineage>
        <taxon>Bacteria</taxon>
        <taxon>Pseudomonadati</taxon>
        <taxon>Pseudomonadota</taxon>
        <taxon>Gammaproteobacteria</taxon>
        <taxon>Moraxellales</taxon>
        <taxon>Moraxellaceae</taxon>
        <taxon>Acinetobacter</taxon>
    </lineage>
</organism>
<feature type="domain" description="Acyltransferase 3" evidence="2">
    <location>
        <begin position="5"/>
        <end position="309"/>
    </location>
</feature>
<feature type="transmembrane region" description="Helical" evidence="1">
    <location>
        <begin position="141"/>
        <end position="158"/>
    </location>
</feature>
<dbReference type="AlphaFoldDB" id="A0AAW4JBF9"/>
<dbReference type="GO" id="GO:0016020">
    <property type="term" value="C:membrane"/>
    <property type="evidence" value="ECO:0007669"/>
    <property type="project" value="TreeGrafter"/>
</dbReference>
<feature type="transmembrane region" description="Helical" evidence="1">
    <location>
        <begin position="245"/>
        <end position="262"/>
    </location>
</feature>
<name>A0AAW4JBF9_ACIHA</name>
<feature type="transmembrane region" description="Helical" evidence="1">
    <location>
        <begin position="305"/>
        <end position="322"/>
    </location>
</feature>
<protein>
    <submittedName>
        <fullName evidence="4">Acyltransferase</fullName>
    </submittedName>
</protein>
<evidence type="ECO:0000259" key="3">
    <source>
        <dbReference type="Pfam" id="PF19040"/>
    </source>
</evidence>
<dbReference type="Proteomes" id="UP000670925">
    <property type="component" value="Unassembled WGS sequence"/>
</dbReference>
<feature type="transmembrane region" description="Helical" evidence="1">
    <location>
        <begin position="7"/>
        <end position="24"/>
    </location>
</feature>
<feature type="domain" description="SGNH" evidence="3">
    <location>
        <begin position="394"/>
        <end position="633"/>
    </location>
</feature>
<dbReference type="InterPro" id="IPR050879">
    <property type="entry name" value="Acyltransferase_3"/>
</dbReference>
<evidence type="ECO:0000313" key="5">
    <source>
        <dbReference type="Proteomes" id="UP000670925"/>
    </source>
</evidence>
<feature type="transmembrane region" description="Helical" evidence="1">
    <location>
        <begin position="342"/>
        <end position="361"/>
    </location>
</feature>
<feature type="transmembrane region" description="Helical" evidence="1">
    <location>
        <begin position="72"/>
        <end position="91"/>
    </location>
</feature>
<gene>
    <name evidence="4" type="ORF">J5N55_03170</name>
</gene>
<evidence type="ECO:0000313" key="4">
    <source>
        <dbReference type="EMBL" id="MBO3657090.1"/>
    </source>
</evidence>
<proteinExistence type="predicted"/>
<reference evidence="4" key="1">
    <citation type="submission" date="2021-03" db="EMBL/GenBank/DDBJ databases">
        <title>Acinetobacter spp. whole-genome sequenced from Terengganu.</title>
        <authorList>
            <person name="Mohd Rani F."/>
        </authorList>
    </citation>
    <scope>NUCLEOTIDE SEQUENCE</scope>
    <source>
        <strain evidence="4">AC1502</strain>
    </source>
</reference>
<comment type="caution">
    <text evidence="4">The sequence shown here is derived from an EMBL/GenBank/DDBJ whole genome shotgun (WGS) entry which is preliminary data.</text>
</comment>
<evidence type="ECO:0000256" key="1">
    <source>
        <dbReference type="SAM" id="Phobius"/>
    </source>
</evidence>
<keyword evidence="1" id="KW-0472">Membrane</keyword>
<keyword evidence="4" id="KW-0808">Transferase</keyword>
<keyword evidence="4" id="KW-0012">Acyltransferase</keyword>
<dbReference type="PANTHER" id="PTHR23028:SF53">
    <property type="entry name" value="ACYL_TRANSF_3 DOMAIN-CONTAINING PROTEIN"/>
    <property type="match status" value="1"/>
</dbReference>
<feature type="transmembrane region" description="Helical" evidence="1">
    <location>
        <begin position="165"/>
        <end position="182"/>
    </location>
</feature>
<feature type="transmembrane region" description="Helical" evidence="1">
    <location>
        <begin position="188"/>
        <end position="209"/>
    </location>
</feature>
<dbReference type="InterPro" id="IPR002656">
    <property type="entry name" value="Acyl_transf_3_dom"/>
</dbReference>
<dbReference type="GO" id="GO:0009103">
    <property type="term" value="P:lipopolysaccharide biosynthetic process"/>
    <property type="evidence" value="ECO:0007669"/>
    <property type="project" value="TreeGrafter"/>
</dbReference>
<dbReference type="PANTHER" id="PTHR23028">
    <property type="entry name" value="ACETYLTRANSFERASE"/>
    <property type="match status" value="1"/>
</dbReference>
<evidence type="ECO:0000259" key="2">
    <source>
        <dbReference type="Pfam" id="PF01757"/>
    </source>
</evidence>
<dbReference type="InterPro" id="IPR043968">
    <property type="entry name" value="SGNH"/>
</dbReference>
<dbReference type="Pfam" id="PF01757">
    <property type="entry name" value="Acyl_transf_3"/>
    <property type="match status" value="1"/>
</dbReference>
<dbReference type="Pfam" id="PF19040">
    <property type="entry name" value="SGNH"/>
    <property type="match status" value="1"/>
</dbReference>
<sequence length="638" mass="73001">MTFRYDINSLRAIAVLAVVFFHFNPEWLSGGFAGVDVFFVISGFLMTSILFNEMKKNTFNIFKFYIARANRIIPVLTAMAAVLLVFGWFYLLPTDYKDLGRQVEKSSLFTSNILFTKGDGYFDSNEKTKWLLHTWSLSVEWQFYIFFPVILLVLKRFFTLQKIKCVILALFAMSFCYAIYATEKNSQSAYFLLTSRAWEMLFGGLAFLYPMPIKLFKYRALIQWIGIICILGSYVLFSAQTPWPSYWALLPVLGAYFIILSANQKNIFLNNALFNSVGKWSYSIYVWHWPLVVAGLYFSWNNWEIYGICLSIAIGYLSYKYIEQIKFKKFTTWKEIYKVKPLYMVLVLFLCGYGVKKTNGFESHYSPRILKILDEVNNTNPYKCDPGFRDPRIIPCQIGQAHAIKAIVLGDSHANAVATSVAAVFDLKKEGVLTLTKSGCPYILGAKFSNENCEAINQERSILLNKEKGTPIFLINRYALQLEGENNPEKVDHKNPLKIYFNKEDESKAETYLGFEQHLQSSICALTKTNPVYLVLPIPEMGFDVPEMMAKQVLFQYKRNDLSISLATYQARVGKVSEILGRVAAQCGAHTLNPSATLCKSGKCIAEYQGRPIYRDGDHLSEYGNKLLTPMFRSALYQ</sequence>